<reference evidence="3 4" key="1">
    <citation type="journal article" date="2019" name="Int. J. Syst. Evol. Microbiol.">
        <title>The Global Catalogue of Microorganisms (GCM) 10K type strain sequencing project: providing services to taxonomists for standard genome sequencing and annotation.</title>
        <authorList>
            <consortium name="The Broad Institute Genomics Platform"/>
            <consortium name="The Broad Institute Genome Sequencing Center for Infectious Disease"/>
            <person name="Wu L."/>
            <person name="Ma J."/>
        </authorList>
    </citation>
    <scope>NUCLEOTIDE SEQUENCE [LARGE SCALE GENOMIC DNA]</scope>
    <source>
        <strain evidence="3 4">JCM 14942</strain>
    </source>
</reference>
<feature type="signal peptide" evidence="2">
    <location>
        <begin position="1"/>
        <end position="25"/>
    </location>
</feature>
<dbReference type="Proteomes" id="UP001500842">
    <property type="component" value="Unassembled WGS sequence"/>
</dbReference>
<evidence type="ECO:0000313" key="4">
    <source>
        <dbReference type="Proteomes" id="UP001500842"/>
    </source>
</evidence>
<proteinExistence type="predicted"/>
<evidence type="ECO:0008006" key="5">
    <source>
        <dbReference type="Google" id="ProtNLM"/>
    </source>
</evidence>
<comment type="caution">
    <text evidence="3">The sequence shown here is derived from an EMBL/GenBank/DDBJ whole genome shotgun (WGS) entry which is preliminary data.</text>
</comment>
<protein>
    <recommendedName>
        <fullName evidence="5">Lipoprotein</fullName>
    </recommendedName>
</protein>
<keyword evidence="2" id="KW-0732">Signal</keyword>
<dbReference type="PROSITE" id="PS51257">
    <property type="entry name" value="PROKAR_LIPOPROTEIN"/>
    <property type="match status" value="1"/>
</dbReference>
<gene>
    <name evidence="3" type="ORF">GCM10009788_22110</name>
</gene>
<evidence type="ECO:0000313" key="3">
    <source>
        <dbReference type="EMBL" id="GAA1517542.1"/>
    </source>
</evidence>
<evidence type="ECO:0000256" key="2">
    <source>
        <dbReference type="SAM" id="SignalP"/>
    </source>
</evidence>
<dbReference type="EMBL" id="BAAAOR010000015">
    <property type="protein sequence ID" value="GAA1517542.1"/>
    <property type="molecule type" value="Genomic_DNA"/>
</dbReference>
<accession>A0ABN2AH21</accession>
<sequence>MPSGYRRWVNGPVIRARRLVAVSFAAVLLTATGCSSEDSGGSAAVGGSGQPDPDAPLAFDVVEGVTSDLASGECAQPYWSENSTGADGQVDFRQLDCWAEGDDPESVLGGLPELIQTVVWVEFDSADEARTYADGELSDRTVLVAGPTVLVASPYPWAEQAPEIVAEAQAACGCGALRP</sequence>
<keyword evidence="4" id="KW-1185">Reference proteome</keyword>
<name>A0ABN2AH21_9ACTN</name>
<feature type="chain" id="PRO_5045863992" description="Lipoprotein" evidence="2">
    <location>
        <begin position="26"/>
        <end position="179"/>
    </location>
</feature>
<organism evidence="3 4">
    <name type="scientific">Nocardioides humi</name>
    <dbReference type="NCBI Taxonomy" id="449461"/>
    <lineage>
        <taxon>Bacteria</taxon>
        <taxon>Bacillati</taxon>
        <taxon>Actinomycetota</taxon>
        <taxon>Actinomycetes</taxon>
        <taxon>Propionibacteriales</taxon>
        <taxon>Nocardioidaceae</taxon>
        <taxon>Nocardioides</taxon>
    </lineage>
</organism>
<evidence type="ECO:0000256" key="1">
    <source>
        <dbReference type="SAM" id="MobiDB-lite"/>
    </source>
</evidence>
<feature type="region of interest" description="Disordered" evidence="1">
    <location>
        <begin position="33"/>
        <end position="55"/>
    </location>
</feature>